<keyword evidence="5" id="KW-0418">Kinase</keyword>
<organism evidence="13 14">
    <name type="scientific">Naegleria lovaniensis</name>
    <name type="common">Amoeba</name>
    <dbReference type="NCBI Taxonomy" id="51637"/>
    <lineage>
        <taxon>Eukaryota</taxon>
        <taxon>Discoba</taxon>
        <taxon>Heterolobosea</taxon>
        <taxon>Tetramitia</taxon>
        <taxon>Eutetramitia</taxon>
        <taxon>Vahlkampfiidae</taxon>
        <taxon>Naegleria</taxon>
    </lineage>
</organism>
<keyword evidence="6" id="KW-0067">ATP-binding</keyword>
<dbReference type="GO" id="GO:0005524">
    <property type="term" value="F:ATP binding"/>
    <property type="evidence" value="ECO:0007669"/>
    <property type="project" value="UniProtKB-KW"/>
</dbReference>
<sequence length="1208" mass="137082">MFPTTISRLLLLLLLFLQAGMIHHALLVPNETHRWDSSSTANLRKFFVRPNFQDFTNKAQQQGGAVVELQKKWIDNNLAPSSFWDSESHHHVQPEFMNCTQEIPCSSVSKALQVMIQLFKSKIIEKLEGKIVLMSMLDGNNIYGKDQCNIQQQDPVIFDHLVIESFNQSKIIFACDKFSIFSYLKVNDMLLDNVDLFQASLVMISDLYAQSIRFHRVNMSQVELLVASWDTYISTHILFTSVDVSNSRFGFNGIPTVSFHNASIWNCNISTRLPIRIDVQYSKFVNSQLFLSPDLQKATNSLNVTGSDFIGSETTIAFFNEIVFQEVLFSEKNQLRLMYSDSASFFSVTAIHSQLYMLLNGVLEVTMQDLQFRSSQLLDDNNVMIEMSACYSATLTNSIFSHNKGVLIRIANTYNFILSETEFSHNEGGPCIMVSGTSSEESSTQQVVSSQFINNTCSLGGCAIQLANTERTLINECEFIQNTATEQSGGALHITHVNWVEMTYNEFIQNNAMISGGAIYAITTNFLLTHSHMQQNSALSKGGAIFSKIMSDSNQSGKITFEVTKNTCYNNTAGFSGGCWFFEDDSSSSLTQTIEQGTNFVNNVAHSFGNSLGMPFRNIKYELVIQYSPEDVTIFKGNNISSIEKPTLYLYPGQSIPLIELHLWNNISEPVSFLETPLSSTLKNPSNALISYRRHVSNSNSTNGVHSHSMQVHNLTISLYSPHDIHSVIQTAFELDKNNQIEILIHIQECPSSATLDMLMAPVSETYSCLPITPIPFGVIIPVVSVVSITLFSVFLLLVFLLAKVLRNVTRKLKRLELKEDAEQRLEKKLLQKHVIIEEGILVDEYDQDEKTRKNDVYNEQTSLLINQKTHSSKSQQKKHLSWIISIDQVDLIRRIAEGANGTVYLASWNGTLVAMKTLKQPLWMDDLHDKDDDEFEKEAFLLSSIRHPNIIQFFGVILTGCKKYMVVEFMEKGSLAQLIYQLRTGSQQLSIFGKIDILLGIAKGMNYLHSMKPRGIIHRDLKPANILLDQNMNAKICDFGLSRMWNSNTAHNSVTTNVGTLFYMSNEMISGMNYNHKTDVYSFGIIMRELFFEETPYFYSSSKFPQSSNSTPSELSSYHALSKVLRGERPLIPFDTNNPDDLREWILKFSFMTCSTRHGNEEENVNRWCEICSEYIQLMKQCWNANNQERPNFHEIIHRLSSWISKK</sequence>
<proteinExistence type="predicted"/>
<dbReference type="EMBL" id="PYSW02000057">
    <property type="protein sequence ID" value="KAG2373298.1"/>
    <property type="molecule type" value="Genomic_DNA"/>
</dbReference>
<keyword evidence="14" id="KW-1185">Reference proteome</keyword>
<keyword evidence="10" id="KW-0472">Membrane</keyword>
<dbReference type="PANTHER" id="PTHR44329">
    <property type="entry name" value="SERINE/THREONINE-PROTEIN KINASE TNNI3K-RELATED"/>
    <property type="match status" value="1"/>
</dbReference>
<keyword evidence="10" id="KW-0812">Transmembrane</keyword>
<dbReference type="SMART" id="SM00220">
    <property type="entry name" value="S_TKc"/>
    <property type="match status" value="1"/>
</dbReference>
<keyword evidence="10" id="KW-1133">Transmembrane helix</keyword>
<evidence type="ECO:0000256" key="4">
    <source>
        <dbReference type="ARBA" id="ARBA00022741"/>
    </source>
</evidence>
<feature type="signal peptide" evidence="11">
    <location>
        <begin position="1"/>
        <end position="27"/>
    </location>
</feature>
<comment type="catalytic activity">
    <reaction evidence="8">
        <text>L-seryl-[protein] + ATP = O-phospho-L-seryl-[protein] + ADP + H(+)</text>
        <dbReference type="Rhea" id="RHEA:17989"/>
        <dbReference type="Rhea" id="RHEA-COMP:9863"/>
        <dbReference type="Rhea" id="RHEA-COMP:11604"/>
        <dbReference type="ChEBI" id="CHEBI:15378"/>
        <dbReference type="ChEBI" id="CHEBI:29999"/>
        <dbReference type="ChEBI" id="CHEBI:30616"/>
        <dbReference type="ChEBI" id="CHEBI:83421"/>
        <dbReference type="ChEBI" id="CHEBI:456216"/>
        <dbReference type="EC" id="2.7.11.1"/>
    </reaction>
</comment>
<keyword evidence="11" id="KW-0732">Signal</keyword>
<reference evidence="13 14" key="1">
    <citation type="journal article" date="2018" name="BMC Genomics">
        <title>The genome of Naegleria lovaniensis, the basis for a comparative approach to unravel pathogenicity factors of the human pathogenic amoeba N. fowleri.</title>
        <authorList>
            <person name="Liechti N."/>
            <person name="Schurch N."/>
            <person name="Bruggmann R."/>
            <person name="Wittwer M."/>
        </authorList>
    </citation>
    <scope>NUCLEOTIDE SEQUENCE [LARGE SCALE GENOMIC DNA]</scope>
    <source>
        <strain evidence="13 14">ATCC 30569</strain>
    </source>
</reference>
<dbReference type="InterPro" id="IPR008271">
    <property type="entry name" value="Ser/Thr_kinase_AS"/>
</dbReference>
<evidence type="ECO:0000256" key="5">
    <source>
        <dbReference type="ARBA" id="ARBA00022777"/>
    </source>
</evidence>
<feature type="coiled-coil region" evidence="9">
    <location>
        <begin position="806"/>
        <end position="833"/>
    </location>
</feature>
<evidence type="ECO:0000313" key="13">
    <source>
        <dbReference type="EMBL" id="KAG2373298.1"/>
    </source>
</evidence>
<comment type="catalytic activity">
    <reaction evidence="7">
        <text>L-threonyl-[protein] + ATP = O-phospho-L-threonyl-[protein] + ADP + H(+)</text>
        <dbReference type="Rhea" id="RHEA:46608"/>
        <dbReference type="Rhea" id="RHEA-COMP:11060"/>
        <dbReference type="Rhea" id="RHEA-COMP:11605"/>
        <dbReference type="ChEBI" id="CHEBI:15378"/>
        <dbReference type="ChEBI" id="CHEBI:30013"/>
        <dbReference type="ChEBI" id="CHEBI:30616"/>
        <dbReference type="ChEBI" id="CHEBI:61977"/>
        <dbReference type="ChEBI" id="CHEBI:456216"/>
        <dbReference type="EC" id="2.7.11.1"/>
    </reaction>
</comment>
<dbReference type="InterPro" id="IPR011050">
    <property type="entry name" value="Pectin_lyase_fold/virulence"/>
</dbReference>
<accession>A0AA88GD66</accession>
<keyword evidence="2" id="KW-0723">Serine/threonine-protein kinase</keyword>
<dbReference type="Proteomes" id="UP000816034">
    <property type="component" value="Unassembled WGS sequence"/>
</dbReference>
<dbReference type="RefSeq" id="XP_044542472.1">
    <property type="nucleotide sequence ID" value="XM_044688036.1"/>
</dbReference>
<evidence type="ECO:0000256" key="11">
    <source>
        <dbReference type="SAM" id="SignalP"/>
    </source>
</evidence>
<evidence type="ECO:0000256" key="1">
    <source>
        <dbReference type="ARBA" id="ARBA00012513"/>
    </source>
</evidence>
<evidence type="ECO:0000256" key="2">
    <source>
        <dbReference type="ARBA" id="ARBA00022527"/>
    </source>
</evidence>
<dbReference type="SUPFAM" id="SSF56112">
    <property type="entry name" value="Protein kinase-like (PK-like)"/>
    <property type="match status" value="1"/>
</dbReference>
<evidence type="ECO:0000313" key="14">
    <source>
        <dbReference type="Proteomes" id="UP000816034"/>
    </source>
</evidence>
<dbReference type="Gene3D" id="3.30.200.20">
    <property type="entry name" value="Phosphorylase Kinase, domain 1"/>
    <property type="match status" value="1"/>
</dbReference>
<dbReference type="CDD" id="cd13999">
    <property type="entry name" value="STKc_MAP3K-like"/>
    <property type="match status" value="1"/>
</dbReference>
<evidence type="ECO:0000256" key="9">
    <source>
        <dbReference type="SAM" id="Coils"/>
    </source>
</evidence>
<dbReference type="EC" id="2.7.11.1" evidence="1"/>
<protein>
    <recommendedName>
        <fullName evidence="1">non-specific serine/threonine protein kinase</fullName>
        <ecNumber evidence="1">2.7.11.1</ecNumber>
    </recommendedName>
</protein>
<evidence type="ECO:0000256" key="7">
    <source>
        <dbReference type="ARBA" id="ARBA00047899"/>
    </source>
</evidence>
<dbReference type="InterPro" id="IPR039448">
    <property type="entry name" value="Beta_helix"/>
</dbReference>
<gene>
    <name evidence="13" type="ORF">C9374_012287</name>
</gene>
<feature type="domain" description="Protein kinase" evidence="12">
    <location>
        <begin position="890"/>
        <end position="1205"/>
    </location>
</feature>
<dbReference type="AlphaFoldDB" id="A0AA88GD66"/>
<dbReference type="Gene3D" id="1.10.510.10">
    <property type="entry name" value="Transferase(Phosphotransferase) domain 1"/>
    <property type="match status" value="1"/>
</dbReference>
<dbReference type="InterPro" id="IPR000719">
    <property type="entry name" value="Prot_kinase_dom"/>
</dbReference>
<comment type="caution">
    <text evidence="13">The sequence shown here is derived from an EMBL/GenBank/DDBJ whole genome shotgun (WGS) entry which is preliminary data.</text>
</comment>
<name>A0AA88GD66_NAELO</name>
<dbReference type="Pfam" id="PF00069">
    <property type="entry name" value="Pkinase"/>
    <property type="match status" value="1"/>
</dbReference>
<keyword evidence="9" id="KW-0175">Coiled coil</keyword>
<feature type="transmembrane region" description="Helical" evidence="10">
    <location>
        <begin position="779"/>
        <end position="806"/>
    </location>
</feature>
<evidence type="ECO:0000256" key="8">
    <source>
        <dbReference type="ARBA" id="ARBA00048679"/>
    </source>
</evidence>
<dbReference type="GeneID" id="68104741"/>
<dbReference type="PROSITE" id="PS50011">
    <property type="entry name" value="PROTEIN_KINASE_DOM"/>
    <property type="match status" value="1"/>
</dbReference>
<dbReference type="PROSITE" id="PS00108">
    <property type="entry name" value="PROTEIN_KINASE_ST"/>
    <property type="match status" value="1"/>
</dbReference>
<evidence type="ECO:0000256" key="6">
    <source>
        <dbReference type="ARBA" id="ARBA00022840"/>
    </source>
</evidence>
<evidence type="ECO:0000256" key="10">
    <source>
        <dbReference type="SAM" id="Phobius"/>
    </source>
</evidence>
<dbReference type="InterPro" id="IPR011009">
    <property type="entry name" value="Kinase-like_dom_sf"/>
</dbReference>
<keyword evidence="3" id="KW-0808">Transferase</keyword>
<keyword evidence="4" id="KW-0547">Nucleotide-binding</keyword>
<evidence type="ECO:0000256" key="3">
    <source>
        <dbReference type="ARBA" id="ARBA00022679"/>
    </source>
</evidence>
<dbReference type="GO" id="GO:0004674">
    <property type="term" value="F:protein serine/threonine kinase activity"/>
    <property type="evidence" value="ECO:0007669"/>
    <property type="project" value="UniProtKB-KW"/>
</dbReference>
<dbReference type="PANTHER" id="PTHR44329:SF288">
    <property type="entry name" value="MITOGEN-ACTIVATED PROTEIN KINASE KINASE KINASE 20"/>
    <property type="match status" value="1"/>
</dbReference>
<feature type="chain" id="PRO_5041653339" description="non-specific serine/threonine protein kinase" evidence="11">
    <location>
        <begin position="28"/>
        <end position="1208"/>
    </location>
</feature>
<dbReference type="InterPro" id="IPR051681">
    <property type="entry name" value="Ser/Thr_Kinases-Pseudokinases"/>
</dbReference>
<dbReference type="Pfam" id="PF13229">
    <property type="entry name" value="Beta_helix"/>
    <property type="match status" value="1"/>
</dbReference>
<dbReference type="SUPFAM" id="SSF51126">
    <property type="entry name" value="Pectin lyase-like"/>
    <property type="match status" value="1"/>
</dbReference>
<dbReference type="FunFam" id="1.10.510.10:FF:001023">
    <property type="entry name" value="Os07g0541700 protein"/>
    <property type="match status" value="1"/>
</dbReference>
<evidence type="ECO:0000259" key="12">
    <source>
        <dbReference type="PROSITE" id="PS50011"/>
    </source>
</evidence>